<comment type="similarity">
    <text evidence="3">Belongs to the TRAFAC class dynamin-like GTPase superfamily. GB1/RHD3 GTPase family.</text>
</comment>
<dbReference type="InterPro" id="IPR030386">
    <property type="entry name" value="G_GB1_RHD3_dom"/>
</dbReference>
<dbReference type="SUPFAM" id="SSF52540">
    <property type="entry name" value="P-loop containing nucleoside triphosphate hydrolases"/>
    <property type="match status" value="1"/>
</dbReference>
<evidence type="ECO:0000313" key="5">
    <source>
        <dbReference type="Proteomes" id="UP000887566"/>
    </source>
</evidence>
<protein>
    <submittedName>
        <fullName evidence="6">GB1/RHD3-type G domain-containing protein</fullName>
    </submittedName>
</protein>
<sequence>MAIEADTIVFDKPIQIARVNSENSSKIIWDRELIKHIFSAKETANLEVAIISIAGAYRQGKSFLLNFFLMFLRALKENNVPSTEWENFEWLHDNQKIEGFEFKAGNDRVTTGIWMWGEPIVLPAGDEKKMAVVLLDTQGAFDFLATTNESKNIFALSTGLSSVQIYNVNKMFQEDQMQHLALFAQCGQAMKQQEKKDNGVETEGQCNIEKKKFQKLLIVIRDHQNDQQYPFGKEGGKMLVEDALREHDNGINNPDATLVRKYIKESFETIEGFNLPDPGKDVMRQTKMFDGAVSKIDEEFKEFAKKLVVDTMLFAIREPKCVNGVPITCDFMPLLFEQLVIGCEKQQIIRGICDAIENIELSQVCTTAATKSMEYYLAEMALACTNRISSEEQLNEISEKAMDNFLKETESVSEPNHHIRKQHEEELASEMKKLHESYTACEEPKRISHTLLGLVWWTIIFIEQCIPILDQSKKNRSTAKLVAPVIAQSSHLALTARFGTETIASIMPFAKVAGTPLLVISLGIDAYDTFALIRDFKKPSEMSEHLEKKVLPEFTNARFHLSRELNRKLGVPNAMEIIERKREDISRRESLPPPFTEDRITLRTRNDSIY</sequence>
<evidence type="ECO:0000259" key="4">
    <source>
        <dbReference type="PROSITE" id="PS51715"/>
    </source>
</evidence>
<evidence type="ECO:0000256" key="1">
    <source>
        <dbReference type="ARBA" id="ARBA00022741"/>
    </source>
</evidence>
<evidence type="ECO:0000313" key="6">
    <source>
        <dbReference type="WBParaSite" id="PSAMB.scaffold385size53683.g5254.t1"/>
    </source>
</evidence>
<dbReference type="GO" id="GO:0003924">
    <property type="term" value="F:GTPase activity"/>
    <property type="evidence" value="ECO:0007669"/>
    <property type="project" value="InterPro"/>
</dbReference>
<keyword evidence="2" id="KW-0342">GTP-binding</keyword>
<dbReference type="InterPro" id="IPR015894">
    <property type="entry name" value="Guanylate-bd_N"/>
</dbReference>
<dbReference type="AlphaFoldDB" id="A0A914WGP7"/>
<proteinExistence type="inferred from homology"/>
<dbReference type="GO" id="GO:0005525">
    <property type="term" value="F:GTP binding"/>
    <property type="evidence" value="ECO:0007669"/>
    <property type="project" value="UniProtKB-KW"/>
</dbReference>
<dbReference type="Pfam" id="PF02263">
    <property type="entry name" value="GBP"/>
    <property type="match status" value="1"/>
</dbReference>
<accession>A0A914WGP7</accession>
<dbReference type="PROSITE" id="PS51715">
    <property type="entry name" value="G_GB1_RHD3"/>
    <property type="match status" value="1"/>
</dbReference>
<dbReference type="WBParaSite" id="PSAMB.scaffold385size53683.g5254.t1">
    <property type="protein sequence ID" value="PSAMB.scaffold385size53683.g5254.t1"/>
    <property type="gene ID" value="PSAMB.scaffold385size53683.g5254"/>
</dbReference>
<name>A0A914WGP7_9BILA</name>
<evidence type="ECO:0000256" key="3">
    <source>
        <dbReference type="PROSITE-ProRule" id="PRU01052"/>
    </source>
</evidence>
<feature type="domain" description="GB1/RHD3-type G" evidence="4">
    <location>
        <begin position="45"/>
        <end position="321"/>
    </location>
</feature>
<evidence type="ECO:0000256" key="2">
    <source>
        <dbReference type="ARBA" id="ARBA00023134"/>
    </source>
</evidence>
<reference evidence="6" key="1">
    <citation type="submission" date="2022-11" db="UniProtKB">
        <authorList>
            <consortium name="WormBaseParasite"/>
        </authorList>
    </citation>
    <scope>IDENTIFICATION</scope>
</reference>
<dbReference type="Gene3D" id="3.40.50.300">
    <property type="entry name" value="P-loop containing nucleotide triphosphate hydrolases"/>
    <property type="match status" value="1"/>
</dbReference>
<dbReference type="Proteomes" id="UP000887566">
    <property type="component" value="Unplaced"/>
</dbReference>
<organism evidence="5 6">
    <name type="scientific">Plectus sambesii</name>
    <dbReference type="NCBI Taxonomy" id="2011161"/>
    <lineage>
        <taxon>Eukaryota</taxon>
        <taxon>Metazoa</taxon>
        <taxon>Ecdysozoa</taxon>
        <taxon>Nematoda</taxon>
        <taxon>Chromadorea</taxon>
        <taxon>Plectida</taxon>
        <taxon>Plectina</taxon>
        <taxon>Plectoidea</taxon>
        <taxon>Plectidae</taxon>
        <taxon>Plectus</taxon>
    </lineage>
</organism>
<dbReference type="PANTHER" id="PTHR10751">
    <property type="entry name" value="GUANYLATE BINDING PROTEIN"/>
    <property type="match status" value="1"/>
</dbReference>
<keyword evidence="5" id="KW-1185">Reference proteome</keyword>
<keyword evidence="1" id="KW-0547">Nucleotide-binding</keyword>
<dbReference type="InterPro" id="IPR027417">
    <property type="entry name" value="P-loop_NTPase"/>
</dbReference>